<dbReference type="AlphaFoldDB" id="A0A6A6AE96"/>
<dbReference type="GeneID" id="54403120"/>
<dbReference type="Proteomes" id="UP000799771">
    <property type="component" value="Unassembled WGS sequence"/>
</dbReference>
<dbReference type="OrthoDB" id="2787676at2759"/>
<accession>A0A6A6AE96</accession>
<proteinExistence type="predicted"/>
<protein>
    <submittedName>
        <fullName evidence="1">Uncharacterized protein</fullName>
    </submittedName>
</protein>
<keyword evidence="2" id="KW-1185">Reference proteome</keyword>
<dbReference type="RefSeq" id="XP_033524517.1">
    <property type="nucleotide sequence ID" value="XM_033662688.1"/>
</dbReference>
<reference evidence="1" key="1">
    <citation type="journal article" date="2020" name="Stud. Mycol.">
        <title>101 Dothideomycetes genomes: a test case for predicting lifestyles and emergence of pathogens.</title>
        <authorList>
            <person name="Haridas S."/>
            <person name="Albert R."/>
            <person name="Binder M."/>
            <person name="Bloem J."/>
            <person name="Labutti K."/>
            <person name="Salamov A."/>
            <person name="Andreopoulos B."/>
            <person name="Baker S."/>
            <person name="Barry K."/>
            <person name="Bills G."/>
            <person name="Bluhm B."/>
            <person name="Cannon C."/>
            <person name="Castanera R."/>
            <person name="Culley D."/>
            <person name="Daum C."/>
            <person name="Ezra D."/>
            <person name="Gonzalez J."/>
            <person name="Henrissat B."/>
            <person name="Kuo A."/>
            <person name="Liang C."/>
            <person name="Lipzen A."/>
            <person name="Lutzoni F."/>
            <person name="Magnuson J."/>
            <person name="Mondo S."/>
            <person name="Nolan M."/>
            <person name="Ohm R."/>
            <person name="Pangilinan J."/>
            <person name="Park H.-J."/>
            <person name="Ramirez L."/>
            <person name="Alfaro M."/>
            <person name="Sun H."/>
            <person name="Tritt A."/>
            <person name="Yoshinaga Y."/>
            <person name="Zwiers L.-H."/>
            <person name="Turgeon B."/>
            <person name="Goodwin S."/>
            <person name="Spatafora J."/>
            <person name="Crous P."/>
            <person name="Grigoriev I."/>
        </authorList>
    </citation>
    <scope>NUCLEOTIDE SEQUENCE</scope>
    <source>
        <strain evidence="1">CBS 119687</strain>
    </source>
</reference>
<dbReference type="EMBL" id="ML977505">
    <property type="protein sequence ID" value="KAF2130130.1"/>
    <property type="molecule type" value="Genomic_DNA"/>
</dbReference>
<sequence>MKTLKTVSKGVSDSGAWKKLAKPTVSRGKTAWPKNKPDLERYGVRFDYDGEVIQNGQAFHKYQLQPNAGKIPASIEDWRKKNGGTHGVMTSILIKKDATKEEVTQAVDDAIRNVKF</sequence>
<evidence type="ECO:0000313" key="2">
    <source>
        <dbReference type="Proteomes" id="UP000799771"/>
    </source>
</evidence>
<name>A0A6A6AE96_9PLEO</name>
<gene>
    <name evidence="1" type="ORF">P153DRAFT_231343</name>
</gene>
<organism evidence="1 2">
    <name type="scientific">Dothidotthia symphoricarpi CBS 119687</name>
    <dbReference type="NCBI Taxonomy" id="1392245"/>
    <lineage>
        <taxon>Eukaryota</taxon>
        <taxon>Fungi</taxon>
        <taxon>Dikarya</taxon>
        <taxon>Ascomycota</taxon>
        <taxon>Pezizomycotina</taxon>
        <taxon>Dothideomycetes</taxon>
        <taxon>Pleosporomycetidae</taxon>
        <taxon>Pleosporales</taxon>
        <taxon>Dothidotthiaceae</taxon>
        <taxon>Dothidotthia</taxon>
    </lineage>
</organism>
<evidence type="ECO:0000313" key="1">
    <source>
        <dbReference type="EMBL" id="KAF2130130.1"/>
    </source>
</evidence>